<dbReference type="InterPro" id="IPR009057">
    <property type="entry name" value="Homeodomain-like_sf"/>
</dbReference>
<accession>A0A0N5BUN5</accession>
<feature type="region of interest" description="Disordered" evidence="2">
    <location>
        <begin position="87"/>
        <end position="115"/>
    </location>
</feature>
<dbReference type="GO" id="GO:0005634">
    <property type="term" value="C:nucleus"/>
    <property type="evidence" value="ECO:0007669"/>
    <property type="project" value="UniProtKB-SubCell"/>
</dbReference>
<reference evidence="4" key="1">
    <citation type="submission" date="2017-02" db="UniProtKB">
        <authorList>
            <consortium name="WormBaseParasite"/>
        </authorList>
    </citation>
    <scope>IDENTIFICATION</scope>
</reference>
<organism evidence="3 4">
    <name type="scientific">Strongyloides papillosus</name>
    <name type="common">Intestinal threadworm</name>
    <dbReference type="NCBI Taxonomy" id="174720"/>
    <lineage>
        <taxon>Eukaryota</taxon>
        <taxon>Metazoa</taxon>
        <taxon>Ecdysozoa</taxon>
        <taxon>Nematoda</taxon>
        <taxon>Chromadorea</taxon>
        <taxon>Rhabditida</taxon>
        <taxon>Tylenchina</taxon>
        <taxon>Panagrolaimomorpha</taxon>
        <taxon>Strongyloidoidea</taxon>
        <taxon>Strongyloididae</taxon>
        <taxon>Strongyloides</taxon>
    </lineage>
</organism>
<comment type="subcellular location">
    <subcellularLocation>
        <location evidence="1">Nucleus</location>
    </subcellularLocation>
</comment>
<evidence type="ECO:0000313" key="3">
    <source>
        <dbReference type="Proteomes" id="UP000046392"/>
    </source>
</evidence>
<dbReference type="WBParaSite" id="SPAL_0000955600.1">
    <property type="protein sequence ID" value="SPAL_0000955600.1"/>
    <property type="gene ID" value="SPAL_0000955600"/>
</dbReference>
<evidence type="ECO:0000313" key="4">
    <source>
        <dbReference type="WBParaSite" id="SPAL_0000955600.1"/>
    </source>
</evidence>
<dbReference type="AlphaFoldDB" id="A0A0N5BUN5"/>
<name>A0A0N5BUN5_STREA</name>
<sequence>MLLLEILRNVIGNVKQFKVVFVKLNNLPYTLSQYNCLINEIPKRYRQKTSKQTISDKALAYYDPSTEMALPKFFQLHPTPYKKFSNQIQSPSDEVPSTSFSDGEKSSVTTTRLPQSTTPASCKRIIFNKMVEAPILERWYEKVLFSSKYQSNVIAEILKEATGRFQEKIVSVKKVYNWFTNKRYRGK</sequence>
<keyword evidence="3" id="KW-1185">Reference proteome</keyword>
<evidence type="ECO:0000256" key="2">
    <source>
        <dbReference type="SAM" id="MobiDB-lite"/>
    </source>
</evidence>
<protein>
    <submittedName>
        <fullName evidence="4">Homeobox domain-containing protein</fullName>
    </submittedName>
</protein>
<dbReference type="Proteomes" id="UP000046392">
    <property type="component" value="Unplaced"/>
</dbReference>
<dbReference type="SUPFAM" id="SSF46689">
    <property type="entry name" value="Homeodomain-like"/>
    <property type="match status" value="1"/>
</dbReference>
<proteinExistence type="predicted"/>
<evidence type="ECO:0000256" key="1">
    <source>
        <dbReference type="ARBA" id="ARBA00004123"/>
    </source>
</evidence>